<dbReference type="AlphaFoldDB" id="A0AAE8U206"/>
<organism evidence="1 2">
    <name type="scientific">Rhizobium ruizarguesonis</name>
    <dbReference type="NCBI Taxonomy" id="2081791"/>
    <lineage>
        <taxon>Bacteria</taxon>
        <taxon>Pseudomonadati</taxon>
        <taxon>Pseudomonadota</taxon>
        <taxon>Alphaproteobacteria</taxon>
        <taxon>Hyphomicrobiales</taxon>
        <taxon>Rhizobiaceae</taxon>
        <taxon>Rhizobium/Agrobacterium group</taxon>
        <taxon>Rhizobium</taxon>
    </lineage>
</organism>
<gene>
    <name evidence="1" type="ORF">ELG94_11210</name>
</gene>
<evidence type="ECO:0000313" key="1">
    <source>
        <dbReference type="EMBL" id="TBF18848.1"/>
    </source>
</evidence>
<reference evidence="1 2" key="1">
    <citation type="submission" date="2019-02" db="EMBL/GenBank/DDBJ databases">
        <title>The genomic architecture of introgression among sibling species of bacteria.</title>
        <authorList>
            <person name="Cavassim M.I.A."/>
            <person name="Moeskjaer S."/>
            <person name="Moslemi C."/>
            <person name="Fields B."/>
            <person name="Bachmann A."/>
            <person name="Vilhjalmsson B."/>
            <person name="Schierup M.H."/>
            <person name="Young J.P.W."/>
            <person name="Andersen S.U."/>
        </authorList>
    </citation>
    <scope>NUCLEOTIDE SEQUENCE [LARGE SCALE GENOMIC DNA]</scope>
    <source>
        <strain evidence="1 2">SM42</strain>
    </source>
</reference>
<evidence type="ECO:0000313" key="2">
    <source>
        <dbReference type="Proteomes" id="UP000291892"/>
    </source>
</evidence>
<dbReference type="RefSeq" id="WP_130821838.1">
    <property type="nucleotide sequence ID" value="NZ_SIKX01000001.1"/>
</dbReference>
<comment type="caution">
    <text evidence="1">The sequence shown here is derived from an EMBL/GenBank/DDBJ whole genome shotgun (WGS) entry which is preliminary data.</text>
</comment>
<protein>
    <submittedName>
        <fullName evidence="1">Uncharacterized protein</fullName>
    </submittedName>
</protein>
<sequence>MWIGSFKSDGKDVFFGTSSSGATTRLCGTKDEAAMALADLENDEGNDVAVAEVFALEVICCERQLKDDEDIVDGCIILKRLNPYGRVTYLVYLSTGFVFLEEAETRQKAIACAHDHWEP</sequence>
<proteinExistence type="predicted"/>
<dbReference type="EMBL" id="SIKX01000001">
    <property type="protein sequence ID" value="TBF18848.1"/>
    <property type="molecule type" value="Genomic_DNA"/>
</dbReference>
<accession>A0AAE8U206</accession>
<name>A0AAE8U206_9HYPH</name>
<dbReference type="Proteomes" id="UP000291892">
    <property type="component" value="Unassembled WGS sequence"/>
</dbReference>